<protein>
    <submittedName>
        <fullName evidence="1">Uncharacterized protein</fullName>
    </submittedName>
</protein>
<dbReference type="AlphaFoldDB" id="A0A5B9R6V5"/>
<evidence type="ECO:0000313" key="1">
    <source>
        <dbReference type="EMBL" id="QEG42083.1"/>
    </source>
</evidence>
<dbReference type="EMBL" id="CP042914">
    <property type="protein sequence ID" value="QEG42083.1"/>
    <property type="molecule type" value="Genomic_DNA"/>
</dbReference>
<name>A0A5B9R6V5_9BACT</name>
<accession>A0A5B9R6V5</accession>
<keyword evidence="2" id="KW-1185">Reference proteome</keyword>
<organism evidence="1 2">
    <name type="scientific">Roseimaritima ulvae</name>
    <dbReference type="NCBI Taxonomy" id="980254"/>
    <lineage>
        <taxon>Bacteria</taxon>
        <taxon>Pseudomonadati</taxon>
        <taxon>Planctomycetota</taxon>
        <taxon>Planctomycetia</taxon>
        <taxon>Pirellulales</taxon>
        <taxon>Pirellulaceae</taxon>
        <taxon>Roseimaritima</taxon>
    </lineage>
</organism>
<evidence type="ECO:0000313" key="2">
    <source>
        <dbReference type="Proteomes" id="UP000325286"/>
    </source>
</evidence>
<gene>
    <name evidence="1" type="ORF">UC8_41130</name>
</gene>
<reference evidence="1 2" key="1">
    <citation type="submission" date="2019-08" db="EMBL/GenBank/DDBJ databases">
        <title>Deep-cultivation of Planctomycetes and their phenomic and genomic characterization uncovers novel biology.</title>
        <authorList>
            <person name="Wiegand S."/>
            <person name="Jogler M."/>
            <person name="Boedeker C."/>
            <person name="Pinto D."/>
            <person name="Vollmers J."/>
            <person name="Rivas-Marin E."/>
            <person name="Kohn T."/>
            <person name="Peeters S.H."/>
            <person name="Heuer A."/>
            <person name="Rast P."/>
            <person name="Oberbeckmann S."/>
            <person name="Bunk B."/>
            <person name="Jeske O."/>
            <person name="Meyerdierks A."/>
            <person name="Storesund J.E."/>
            <person name="Kallscheuer N."/>
            <person name="Luecker S."/>
            <person name="Lage O.M."/>
            <person name="Pohl T."/>
            <person name="Merkel B.J."/>
            <person name="Hornburger P."/>
            <person name="Mueller R.-W."/>
            <person name="Bruemmer F."/>
            <person name="Labrenz M."/>
            <person name="Spormann A.M."/>
            <person name="Op den Camp H."/>
            <person name="Overmann J."/>
            <person name="Amann R."/>
            <person name="Jetten M.S.M."/>
            <person name="Mascher T."/>
            <person name="Medema M.H."/>
            <person name="Devos D.P."/>
            <person name="Kaster A.-K."/>
            <person name="Ovreas L."/>
            <person name="Rohde M."/>
            <person name="Galperin M.Y."/>
            <person name="Jogler C."/>
        </authorList>
    </citation>
    <scope>NUCLEOTIDE SEQUENCE [LARGE SCALE GENOMIC DNA]</scope>
    <source>
        <strain evidence="1 2">UC8</strain>
    </source>
</reference>
<proteinExistence type="predicted"/>
<dbReference type="KEGG" id="rul:UC8_41130"/>
<dbReference type="Proteomes" id="UP000325286">
    <property type="component" value="Chromosome"/>
</dbReference>
<sequence length="54" mass="5779">MNPLSDGLGPFWLTSRGYLIGFHAGAVLSTRNRGGGMTATAPTWISALSHFETR</sequence>